<dbReference type="GO" id="GO:0015627">
    <property type="term" value="C:type II protein secretion system complex"/>
    <property type="evidence" value="ECO:0007669"/>
    <property type="project" value="InterPro"/>
</dbReference>
<evidence type="ECO:0000256" key="5">
    <source>
        <dbReference type="ARBA" id="ARBA00022481"/>
    </source>
</evidence>
<dbReference type="RefSeq" id="WP_088207593.1">
    <property type="nucleotide sequence ID" value="NZ_CBIFWU010000008.1"/>
</dbReference>
<dbReference type="SUPFAM" id="SSF54523">
    <property type="entry name" value="Pili subunits"/>
    <property type="match status" value="1"/>
</dbReference>
<keyword evidence="6" id="KW-0997">Cell inner membrane</keyword>
<dbReference type="PROSITE" id="PS00409">
    <property type="entry name" value="PROKAR_NTER_METHYL"/>
    <property type="match status" value="1"/>
</dbReference>
<evidence type="ECO:0000256" key="2">
    <source>
        <dbReference type="ARBA" id="ARBA00011084"/>
    </source>
</evidence>
<dbReference type="Proteomes" id="UP000683583">
    <property type="component" value="Chromosome"/>
</dbReference>
<proteinExistence type="inferred from homology"/>
<reference evidence="14 16" key="2">
    <citation type="submission" date="2019-03" db="EMBL/GenBank/DDBJ databases">
        <authorList>
            <consortium name="Pathogen Informatics"/>
        </authorList>
    </citation>
    <scope>NUCLEOTIDE SEQUENCE [LARGE SCALE GENOMIC DNA]</scope>
    <source>
        <strain evidence="14 16">NCTC12126</strain>
    </source>
</reference>
<dbReference type="Gene3D" id="3.10.610.10">
    <property type="entry name" value="GSPII I/J protein-like"/>
    <property type="match status" value="1"/>
</dbReference>
<feature type="transmembrane region" description="Helical" evidence="11">
    <location>
        <begin position="12"/>
        <end position="33"/>
    </location>
</feature>
<keyword evidence="8 11" id="KW-1133">Transmembrane helix</keyword>
<comment type="subcellular location">
    <subcellularLocation>
        <location evidence="1">Cell inner membrane</location>
        <topology evidence="1">Single-pass membrane protein</topology>
    </subcellularLocation>
</comment>
<keyword evidence="5" id="KW-0488">Methylation</keyword>
<dbReference type="Proteomes" id="UP000351155">
    <property type="component" value="Unassembled WGS sequence"/>
</dbReference>
<evidence type="ECO:0000313" key="12">
    <source>
        <dbReference type="EMBL" id="QXA50385.1"/>
    </source>
</evidence>
<evidence type="ECO:0000256" key="6">
    <source>
        <dbReference type="ARBA" id="ARBA00022519"/>
    </source>
</evidence>
<evidence type="ECO:0000313" key="13">
    <source>
        <dbReference type="EMBL" id="TKK23153.1"/>
    </source>
</evidence>
<organism evidence="14 16">
    <name type="scientific">Enterobacter cancerogenus</name>
    <dbReference type="NCBI Taxonomy" id="69218"/>
    <lineage>
        <taxon>Bacteria</taxon>
        <taxon>Pseudomonadati</taxon>
        <taxon>Pseudomonadota</taxon>
        <taxon>Gammaproteobacteria</taxon>
        <taxon>Enterobacterales</taxon>
        <taxon>Enterobacteriaceae</taxon>
        <taxon>Enterobacter</taxon>
        <taxon>Enterobacter cloacae complex</taxon>
    </lineage>
</organism>
<feature type="compositionally biased region" description="Pro residues" evidence="10">
    <location>
        <begin position="214"/>
        <end position="225"/>
    </location>
</feature>
<dbReference type="GO" id="GO:0015628">
    <property type="term" value="P:protein secretion by the type II secretion system"/>
    <property type="evidence" value="ECO:0007669"/>
    <property type="project" value="InterPro"/>
</dbReference>
<feature type="region of interest" description="Disordered" evidence="10">
    <location>
        <begin position="182"/>
        <end position="225"/>
    </location>
</feature>
<reference evidence="12 17" key="3">
    <citation type="submission" date="2021-06" db="EMBL/GenBank/DDBJ databases">
        <title>FDA dAtabase for Regulatory Grade micrObial Sequences (FDA-ARGOS): Supporting development and validation of Infectious Disease Dx tests.</title>
        <authorList>
            <person name="Sproer C."/>
            <person name="Gronow S."/>
            <person name="Severitt S."/>
            <person name="Schroder I."/>
            <person name="Tallon L."/>
            <person name="Sadzewicz L."/>
            <person name="Zhao X."/>
            <person name="Boylan J."/>
            <person name="Ott S."/>
            <person name="Bowen H."/>
            <person name="Vavikolanu K."/>
            <person name="Mehta A."/>
            <person name="Aluvathingal J."/>
            <person name="Nadendla S."/>
            <person name="Lowell S."/>
            <person name="Myers T."/>
            <person name="Yan Y."/>
        </authorList>
    </citation>
    <scope>NUCLEOTIDE SEQUENCE [LARGE SCALE GENOMIC DNA]</scope>
    <source>
        <strain evidence="12 17">FDAARGOS 1428</strain>
    </source>
</reference>
<dbReference type="Proteomes" id="UP000306327">
    <property type="component" value="Unassembled WGS sequence"/>
</dbReference>
<accession>A0A484Z945</accession>
<dbReference type="GO" id="GO:0005886">
    <property type="term" value="C:plasma membrane"/>
    <property type="evidence" value="ECO:0007669"/>
    <property type="project" value="UniProtKB-SubCell"/>
</dbReference>
<evidence type="ECO:0000313" key="16">
    <source>
        <dbReference type="Proteomes" id="UP000351155"/>
    </source>
</evidence>
<evidence type="ECO:0000256" key="8">
    <source>
        <dbReference type="ARBA" id="ARBA00022989"/>
    </source>
</evidence>
<keyword evidence="9 11" id="KW-0472">Membrane</keyword>
<dbReference type="InterPro" id="IPR051621">
    <property type="entry name" value="T2SS_protein_J"/>
</dbReference>
<dbReference type="EMBL" id="QGAL01000001">
    <property type="protein sequence ID" value="TKK23153.1"/>
    <property type="molecule type" value="Genomic_DNA"/>
</dbReference>
<dbReference type="EMBL" id="CP077290">
    <property type="protein sequence ID" value="QXA50385.1"/>
    <property type="molecule type" value="Genomic_DNA"/>
</dbReference>
<evidence type="ECO:0000256" key="1">
    <source>
        <dbReference type="ARBA" id="ARBA00004377"/>
    </source>
</evidence>
<dbReference type="AlphaFoldDB" id="A0A484Z945"/>
<reference evidence="13 15" key="1">
    <citation type="journal article" date="2019" name="Sci. Rep.">
        <title>Differences in resource use lead to coexistence of seed-transmitted microbial populations.</title>
        <authorList>
            <person name="Torres-Cortes G."/>
            <person name="Garcia B.J."/>
            <person name="Compant S."/>
            <person name="Rezki S."/>
            <person name="Jones P."/>
            <person name="Preveaux A."/>
            <person name="Briand M."/>
            <person name="Roulet A."/>
            <person name="Bouchez O."/>
            <person name="Jacobson D."/>
            <person name="Barret M."/>
        </authorList>
    </citation>
    <scope>NUCLEOTIDE SEQUENCE [LARGE SCALE GENOMIC DNA]</scope>
    <source>
        <strain evidence="13 15">CFBP13530</strain>
    </source>
</reference>
<evidence type="ECO:0000256" key="10">
    <source>
        <dbReference type="SAM" id="MobiDB-lite"/>
    </source>
</evidence>
<gene>
    <name evidence="14" type="primary">xcpW</name>
    <name evidence="12" type="synonym">gspJ</name>
    <name evidence="13" type="ORF">EcCFBP13530_03045</name>
    <name evidence="12" type="ORF">I6L58_04900</name>
    <name evidence="14" type="ORF">NCTC12126_05367</name>
</gene>
<dbReference type="NCBIfam" id="TIGR01711">
    <property type="entry name" value="gspJ"/>
    <property type="match status" value="1"/>
</dbReference>
<dbReference type="Pfam" id="PF07963">
    <property type="entry name" value="N_methyl"/>
    <property type="match status" value="1"/>
</dbReference>
<name>A0A484Z945_9ENTR</name>
<evidence type="ECO:0000256" key="4">
    <source>
        <dbReference type="ARBA" id="ARBA00022475"/>
    </source>
</evidence>
<evidence type="ECO:0000313" key="17">
    <source>
        <dbReference type="Proteomes" id="UP000683583"/>
    </source>
</evidence>
<dbReference type="NCBIfam" id="TIGR02532">
    <property type="entry name" value="IV_pilin_GFxxxE"/>
    <property type="match status" value="1"/>
</dbReference>
<evidence type="ECO:0000256" key="11">
    <source>
        <dbReference type="SAM" id="Phobius"/>
    </source>
</evidence>
<dbReference type="InterPro" id="IPR045584">
    <property type="entry name" value="Pilin-like"/>
</dbReference>
<evidence type="ECO:0000256" key="9">
    <source>
        <dbReference type="ARBA" id="ARBA00023136"/>
    </source>
</evidence>
<dbReference type="InterPro" id="IPR010055">
    <property type="entry name" value="T2SS_protein-GspJ"/>
</dbReference>
<dbReference type="EMBL" id="CAADIW010000071">
    <property type="protein sequence ID" value="VFS44091.1"/>
    <property type="molecule type" value="Genomic_DNA"/>
</dbReference>
<comment type="similarity">
    <text evidence="2">Belongs to the GSP J family.</text>
</comment>
<evidence type="ECO:0000256" key="7">
    <source>
        <dbReference type="ARBA" id="ARBA00022692"/>
    </source>
</evidence>
<protein>
    <recommendedName>
        <fullName evidence="3">Type II secretion system protein J</fullName>
    </recommendedName>
</protein>
<sequence length="225" mass="25005">MNNTRRQRGFTLLEIMIALTIFAVISTLAWQILDGAMRTSSATDASAAKLNQLQRAWSLMERDFFQLQARAPRNEPDLFRQDDNGLEMTTLNGVSGTVQLERVRWRLEEGRLYRDVWPAIDGPADVKPEAVPIVNEVKSLEWRFYRNGWLKSWTDAGHQPDGVEATLTMENGDTWRWVFTTPGDLPAPQVAPKEGGETPAPTGDKVPANGATPPVAPQPVPGSKP</sequence>
<keyword evidence="4" id="KW-1003">Cell membrane</keyword>
<evidence type="ECO:0000313" key="15">
    <source>
        <dbReference type="Proteomes" id="UP000306327"/>
    </source>
</evidence>
<keyword evidence="17" id="KW-1185">Reference proteome</keyword>
<keyword evidence="7 11" id="KW-0812">Transmembrane</keyword>
<evidence type="ECO:0000256" key="3">
    <source>
        <dbReference type="ARBA" id="ARBA00021539"/>
    </source>
</evidence>
<dbReference type="InterPro" id="IPR012902">
    <property type="entry name" value="N_methyl_site"/>
</dbReference>
<evidence type="ECO:0000313" key="14">
    <source>
        <dbReference type="EMBL" id="VFS44091.1"/>
    </source>
</evidence>
<dbReference type="Pfam" id="PF11612">
    <property type="entry name" value="T2SSJ"/>
    <property type="match status" value="1"/>
</dbReference>
<dbReference type="PANTHER" id="PTHR39583:SF2">
    <property type="entry name" value="TYPE II SECRETION SYSTEM PROTEIN J"/>
    <property type="match status" value="1"/>
</dbReference>
<dbReference type="PANTHER" id="PTHR39583">
    <property type="entry name" value="TYPE II SECRETION SYSTEM PROTEIN J-RELATED"/>
    <property type="match status" value="1"/>
</dbReference>